<dbReference type="AlphaFoldDB" id="A0A097QVC2"/>
<dbReference type="GeneID" id="25153527"/>
<dbReference type="KEGG" id="teu:TEU_08775"/>
<keyword evidence="2" id="KW-1185">Reference proteome</keyword>
<name>A0A097QVC2_9EURY</name>
<dbReference type="EMBL" id="CP008887">
    <property type="protein sequence ID" value="AIU70417.1"/>
    <property type="molecule type" value="Genomic_DNA"/>
</dbReference>
<dbReference type="RefSeq" id="WP_050003385.1">
    <property type="nucleotide sequence ID" value="NZ_CP008887.1"/>
</dbReference>
<proteinExistence type="predicted"/>
<reference evidence="1 2" key="1">
    <citation type="journal article" date="2015" name="Int. J. Syst. Evol. Microbiol.">
        <title>Thermococcus eurythermalis sp. nov., a conditional piezophilic hyperthermophilic archaeon with a wide temperature range isolated from an oil-immersed chimney in the Guaymas Basin.</title>
        <authorList>
            <person name="Zhao W."/>
            <person name="Zeng X."/>
            <person name="Xiao X."/>
        </authorList>
    </citation>
    <scope>NUCLEOTIDE SEQUENCE [LARGE SCALE GENOMIC DNA]</scope>
    <source>
        <strain evidence="1 2">A501</strain>
    </source>
</reference>
<sequence>MRALKSIPEVNKSELLEYARKEGGLMLVVAGGRPIAALSNGEPVYSPVEVPEVLRDVTLYRIDKWELLDLIHGELELPQTAGTPSEAVPRVVDFSMSLDLPPELMLKVENAVLDFVKKLSRGGRVAVASIRADGRVLQGVTGTNILALSVSAEGYATEDVPLDVIAREMGVIIERAVGFKTRVHVKEANFRVVPRLPLVKFRRKAVDFKGGRIIEVSLHAGKGAGLKIDRAKVEAEVEKLLREAGISQEFVEAAKGDGGHESGETDVGKIEREVLNQFSAVRGISVNWVEVVKAPSGYRVVVGVDRTSKSLSDSKLEETAKGALKRVEEGINALGRGARIEKAYIVIERDIY</sequence>
<dbReference type="Proteomes" id="UP000029980">
    <property type="component" value="Chromosome"/>
</dbReference>
<evidence type="ECO:0000313" key="1">
    <source>
        <dbReference type="EMBL" id="AIU70417.1"/>
    </source>
</evidence>
<accession>A0A097QVC2</accession>
<protein>
    <submittedName>
        <fullName evidence="1">Uncharacterized protein</fullName>
    </submittedName>
</protein>
<organism evidence="1 2">
    <name type="scientific">Thermococcus eurythermalis</name>
    <dbReference type="NCBI Taxonomy" id="1505907"/>
    <lineage>
        <taxon>Archaea</taxon>
        <taxon>Methanobacteriati</taxon>
        <taxon>Methanobacteriota</taxon>
        <taxon>Thermococci</taxon>
        <taxon>Thermococcales</taxon>
        <taxon>Thermococcaceae</taxon>
        <taxon>Thermococcus</taxon>
    </lineage>
</organism>
<dbReference type="HOGENOM" id="CLU_815404_0_0_2"/>
<evidence type="ECO:0000313" key="2">
    <source>
        <dbReference type="Proteomes" id="UP000029980"/>
    </source>
</evidence>
<gene>
    <name evidence="1" type="ORF">TEU_08775</name>
</gene>
<dbReference type="OrthoDB" id="98317at2157"/>
<dbReference type="STRING" id="1505907.TEU_08775"/>